<protein>
    <submittedName>
        <fullName evidence="2">Glyoxalase</fullName>
    </submittedName>
</protein>
<dbReference type="InterPro" id="IPR037523">
    <property type="entry name" value="VOC_core"/>
</dbReference>
<reference evidence="2 3" key="1">
    <citation type="journal article" date="2019" name="Nat. Microbiol.">
        <title>Mediterranean grassland soil C-N compound turnover is dependent on rainfall and depth, and is mediated by genomically divergent microorganisms.</title>
        <authorList>
            <person name="Diamond S."/>
            <person name="Andeer P.F."/>
            <person name="Li Z."/>
            <person name="Crits-Christoph A."/>
            <person name="Burstein D."/>
            <person name="Anantharaman K."/>
            <person name="Lane K.R."/>
            <person name="Thomas B.C."/>
            <person name="Pan C."/>
            <person name="Northen T.R."/>
            <person name="Banfield J.F."/>
        </authorList>
    </citation>
    <scope>NUCLEOTIDE SEQUENCE [LARGE SCALE GENOMIC DNA]</scope>
    <source>
        <strain evidence="2">NP_8</strain>
    </source>
</reference>
<dbReference type="InterPro" id="IPR029068">
    <property type="entry name" value="Glyas_Bleomycin-R_OHBP_Dase"/>
</dbReference>
<comment type="caution">
    <text evidence="2">The sequence shown here is derived from an EMBL/GenBank/DDBJ whole genome shotgun (WGS) entry which is preliminary data.</text>
</comment>
<dbReference type="AlphaFoldDB" id="A0A537J146"/>
<feature type="domain" description="VOC" evidence="1">
    <location>
        <begin position="2"/>
        <end position="114"/>
    </location>
</feature>
<accession>A0A537J146</accession>
<evidence type="ECO:0000259" key="1">
    <source>
        <dbReference type="PROSITE" id="PS51819"/>
    </source>
</evidence>
<evidence type="ECO:0000313" key="3">
    <source>
        <dbReference type="Proteomes" id="UP000318834"/>
    </source>
</evidence>
<dbReference type="Pfam" id="PF00903">
    <property type="entry name" value="Glyoxalase"/>
    <property type="match status" value="1"/>
</dbReference>
<dbReference type="SUPFAM" id="SSF54593">
    <property type="entry name" value="Glyoxalase/Bleomycin resistance protein/Dihydroxybiphenyl dioxygenase"/>
    <property type="match status" value="1"/>
</dbReference>
<gene>
    <name evidence="2" type="ORF">E6H05_01405</name>
</gene>
<name>A0A537J146_9BACT</name>
<dbReference type="Proteomes" id="UP000318834">
    <property type="component" value="Unassembled WGS sequence"/>
</dbReference>
<evidence type="ECO:0000313" key="2">
    <source>
        <dbReference type="EMBL" id="TMI77042.1"/>
    </source>
</evidence>
<proteinExistence type="predicted"/>
<dbReference type="PROSITE" id="PS51819">
    <property type="entry name" value="VOC"/>
    <property type="match status" value="1"/>
</dbReference>
<dbReference type="InterPro" id="IPR004360">
    <property type="entry name" value="Glyas_Fos-R_dOase_dom"/>
</dbReference>
<sequence length="118" mass="13095">MPIRRVVPNVKSDKFEESRSFYGDFLGFNVGMDLGWIITFVSPTNQTAQISILRSDQSGIHPNISIEVADVDAVHATAVARGLKIAYPLTDEPWGVRRFFVVDPNGLVLNILSHLART</sequence>
<dbReference type="EMBL" id="VBAP01000007">
    <property type="protein sequence ID" value="TMI77042.1"/>
    <property type="molecule type" value="Genomic_DNA"/>
</dbReference>
<dbReference type="Gene3D" id="3.10.180.10">
    <property type="entry name" value="2,3-Dihydroxybiphenyl 1,2-Dioxygenase, domain 1"/>
    <property type="match status" value="1"/>
</dbReference>
<organism evidence="2 3">
    <name type="scientific">Candidatus Segetimicrobium genomatis</name>
    <dbReference type="NCBI Taxonomy" id="2569760"/>
    <lineage>
        <taxon>Bacteria</taxon>
        <taxon>Bacillati</taxon>
        <taxon>Candidatus Sysuimicrobiota</taxon>
        <taxon>Candidatus Sysuimicrobiia</taxon>
        <taxon>Candidatus Sysuimicrobiales</taxon>
        <taxon>Candidatus Segetimicrobiaceae</taxon>
        <taxon>Candidatus Segetimicrobium</taxon>
    </lineage>
</organism>